<dbReference type="WBParaSite" id="nRc.2.0.1.t04055-RA">
    <property type="protein sequence ID" value="nRc.2.0.1.t04055-RA"/>
    <property type="gene ID" value="nRc.2.0.1.g04055"/>
</dbReference>
<accession>A0A915HRI7</accession>
<feature type="compositionally biased region" description="Polar residues" evidence="1">
    <location>
        <begin position="1"/>
        <end position="31"/>
    </location>
</feature>
<dbReference type="AlphaFoldDB" id="A0A915HRI7"/>
<protein>
    <submittedName>
        <fullName evidence="3">Uncharacterized protein</fullName>
    </submittedName>
</protein>
<evidence type="ECO:0000313" key="3">
    <source>
        <dbReference type="WBParaSite" id="nRc.2.0.1.t04055-RA"/>
    </source>
</evidence>
<feature type="region of interest" description="Disordered" evidence="1">
    <location>
        <begin position="1"/>
        <end position="33"/>
    </location>
</feature>
<evidence type="ECO:0000313" key="2">
    <source>
        <dbReference type="Proteomes" id="UP000887565"/>
    </source>
</evidence>
<dbReference type="Proteomes" id="UP000887565">
    <property type="component" value="Unplaced"/>
</dbReference>
<organism evidence="2 3">
    <name type="scientific">Romanomermis culicivorax</name>
    <name type="common">Nematode worm</name>
    <dbReference type="NCBI Taxonomy" id="13658"/>
    <lineage>
        <taxon>Eukaryota</taxon>
        <taxon>Metazoa</taxon>
        <taxon>Ecdysozoa</taxon>
        <taxon>Nematoda</taxon>
        <taxon>Enoplea</taxon>
        <taxon>Dorylaimia</taxon>
        <taxon>Mermithida</taxon>
        <taxon>Mermithoidea</taxon>
        <taxon>Mermithidae</taxon>
        <taxon>Romanomermis</taxon>
    </lineage>
</organism>
<evidence type="ECO:0000256" key="1">
    <source>
        <dbReference type="SAM" id="MobiDB-lite"/>
    </source>
</evidence>
<reference evidence="3" key="1">
    <citation type="submission" date="2022-11" db="UniProtKB">
        <authorList>
            <consortium name="WormBaseParasite"/>
        </authorList>
    </citation>
    <scope>IDENTIFICATION</scope>
</reference>
<name>A0A915HRI7_ROMCU</name>
<proteinExistence type="predicted"/>
<keyword evidence="2" id="KW-1185">Reference proteome</keyword>
<sequence length="128" mass="12726">MLGPNICSTAGSDSTTLAAESTPTSNGSLSSAHDRFIDSNCRTTSNAESVGIPGSSPWAIKWTRGAGVPSIGPYDAITLMSPVIFGIVGGFTLTSVAYFGGGGGKADNGVSAETTAAAENPIPITQTG</sequence>